<feature type="domain" description="Peptidase MA-like" evidence="2">
    <location>
        <begin position="512"/>
        <end position="646"/>
    </location>
</feature>
<dbReference type="InterPro" id="IPR011990">
    <property type="entry name" value="TPR-like_helical_dom_sf"/>
</dbReference>
<dbReference type="STRING" id="1855912.LuPra_03033"/>
<reference evidence="4" key="2">
    <citation type="submission" date="2016-04" db="EMBL/GenBank/DDBJ databases">
        <title>First Complete Genome Sequence of a Subdivision 6 Acidobacterium.</title>
        <authorList>
            <person name="Huang S."/>
            <person name="Vieira S."/>
            <person name="Bunk B."/>
            <person name="Riedel T."/>
            <person name="Sproeer C."/>
            <person name="Overmann J."/>
        </authorList>
    </citation>
    <scope>NUCLEOTIDE SEQUENCE [LARGE SCALE GENOMIC DNA]</scope>
    <source>
        <strain evidence="4">DSM 100886 HEG_-6_39</strain>
    </source>
</reference>
<accession>A0A143PMH6</accession>
<proteinExistence type="predicted"/>
<feature type="repeat" description="TPR" evidence="1">
    <location>
        <begin position="334"/>
        <end position="367"/>
    </location>
</feature>
<protein>
    <submittedName>
        <fullName evidence="3">Tetratricopeptide repeat protein</fullName>
    </submittedName>
</protein>
<dbReference type="Pfam" id="PF13432">
    <property type="entry name" value="TPR_16"/>
    <property type="match status" value="2"/>
</dbReference>
<feature type="repeat" description="TPR" evidence="1">
    <location>
        <begin position="824"/>
        <end position="857"/>
    </location>
</feature>
<evidence type="ECO:0000313" key="4">
    <source>
        <dbReference type="Proteomes" id="UP000076079"/>
    </source>
</evidence>
<dbReference type="Pfam" id="PF14559">
    <property type="entry name" value="TPR_19"/>
    <property type="match status" value="1"/>
</dbReference>
<dbReference type="PROSITE" id="PS50005">
    <property type="entry name" value="TPR"/>
    <property type="match status" value="2"/>
</dbReference>
<dbReference type="PANTHER" id="PTHR12558">
    <property type="entry name" value="CELL DIVISION CYCLE 16,23,27"/>
    <property type="match status" value="1"/>
</dbReference>
<dbReference type="EMBL" id="CP015136">
    <property type="protein sequence ID" value="AMY09807.1"/>
    <property type="molecule type" value="Genomic_DNA"/>
</dbReference>
<dbReference type="Gene3D" id="1.25.40.10">
    <property type="entry name" value="Tetratricopeptide repeat domain"/>
    <property type="match status" value="4"/>
</dbReference>
<dbReference type="OrthoDB" id="9787613at2"/>
<evidence type="ECO:0000256" key="1">
    <source>
        <dbReference type="PROSITE-ProRule" id="PRU00339"/>
    </source>
</evidence>
<dbReference type="SMART" id="SM00028">
    <property type="entry name" value="TPR"/>
    <property type="match status" value="9"/>
</dbReference>
<sequence length="879" mass="95221">MRAQAQMSQWRATGASSARRKMRSSYCIGLLVAGVCLPVAVSAAQNPPFTVPRIITPVGSAQPEPGVATEVAPPWQSPLVAGKFDEALARAADTPWAQAYVNGRAAERHGRYEDAERLYREATAGQPGGEPAIALADLLTRTGRREEASTIWQTLLRTGQAQRTGAALARAARAAQALGQVRLSNSYFQTAANLAPDDPQVHARWGDLFLEKFNEAEARSSYETALKADAQYVPALVGMARALADSNPTAAEAAARQAISIDPEQPDAWALLASEAMDASKRADARAALEKVLAVNPRHVEALALSAALAHIEDRPADVTRFSRQALALHANNPDVPRLIGERVARMYRFDEAVRFLREAVTLDPENSRAQASLGLSLLRTGDEAEARKALDTAFAKDSFDTVTYNLLSLMDTLDKFVTVPAKNLTIRFHEQEVAVLQPYLVPLAEQALADLSARYQFTPKGPILVEVFPRHDDFAVRTAGLPGMIGALGACFGRVVTMDSPKARPPGTFNWAATLWHELAHVITLQMSGNRLPRWLSEGISTFEETRARQGWGRESEVLFAQAHAAGRLLPLADLNSGFAKVETINLAYQEASVLVAYLVEAQGDEKLRAFVRSFGEGLDDEAALTRAYGLTWATLQPEFDAYVKQKYDPVAPALTEIDDTLPGRTATAADWAAFADKHAGNFRMQMVSAAPLLRLGDLAAARRVLDRAATLVPFATGDASPWRLLVTTALRQDDAVAARRYMEKVLDIDHTAAQPLRQLVAQARAPEDSALRQRAAERLIEIDPFDAAAHTALGELALARQDVPVALRELQAAVDAGPANPAEALTSLAEATLRSGQRDQARRHLIKALETTPRHERAQELLLQIIEGGTSGGGQAR</sequence>
<dbReference type="Proteomes" id="UP000076079">
    <property type="component" value="Chromosome"/>
</dbReference>
<dbReference type="PANTHER" id="PTHR12558:SF33">
    <property type="entry name" value="BLL7664 PROTEIN"/>
    <property type="match status" value="1"/>
</dbReference>
<reference evidence="3 4" key="1">
    <citation type="journal article" date="2016" name="Genome Announc.">
        <title>First Complete Genome Sequence of a Subdivision 6 Acidobacterium Strain.</title>
        <authorList>
            <person name="Huang S."/>
            <person name="Vieira S."/>
            <person name="Bunk B."/>
            <person name="Riedel T."/>
            <person name="Sproer C."/>
            <person name="Overmann J."/>
        </authorList>
    </citation>
    <scope>NUCLEOTIDE SEQUENCE [LARGE SCALE GENOMIC DNA]</scope>
    <source>
        <strain evidence="4">DSM 100886 HEG_-6_39</strain>
    </source>
</reference>
<organism evidence="3 4">
    <name type="scientific">Luteitalea pratensis</name>
    <dbReference type="NCBI Taxonomy" id="1855912"/>
    <lineage>
        <taxon>Bacteria</taxon>
        <taxon>Pseudomonadati</taxon>
        <taxon>Acidobacteriota</taxon>
        <taxon>Vicinamibacteria</taxon>
        <taxon>Vicinamibacterales</taxon>
        <taxon>Vicinamibacteraceae</taxon>
        <taxon>Luteitalea</taxon>
    </lineage>
</organism>
<dbReference type="KEGG" id="abac:LuPra_03033"/>
<evidence type="ECO:0000259" key="2">
    <source>
        <dbReference type="Pfam" id="PF13485"/>
    </source>
</evidence>
<dbReference type="InterPro" id="IPR019734">
    <property type="entry name" value="TPR_rpt"/>
</dbReference>
<dbReference type="SUPFAM" id="SSF48452">
    <property type="entry name" value="TPR-like"/>
    <property type="match status" value="3"/>
</dbReference>
<dbReference type="InterPro" id="IPR039568">
    <property type="entry name" value="Peptidase_MA-like_dom"/>
</dbReference>
<name>A0A143PMH6_LUTPR</name>
<gene>
    <name evidence="3" type="ORF">LuPra_03033</name>
</gene>
<keyword evidence="4" id="KW-1185">Reference proteome</keyword>
<dbReference type="AlphaFoldDB" id="A0A143PMH6"/>
<evidence type="ECO:0000313" key="3">
    <source>
        <dbReference type="EMBL" id="AMY09807.1"/>
    </source>
</evidence>
<keyword evidence="1" id="KW-0802">TPR repeat</keyword>
<dbReference type="Pfam" id="PF13485">
    <property type="entry name" value="Peptidase_MA_2"/>
    <property type="match status" value="1"/>
</dbReference>
<dbReference type="PATRIC" id="fig|1813736.3.peg.3232"/>